<dbReference type="Pfam" id="PF24626">
    <property type="entry name" value="SH3_Tf2-1"/>
    <property type="match status" value="1"/>
</dbReference>
<dbReference type="PROSITE" id="PS50994">
    <property type="entry name" value="INTEGRASE"/>
    <property type="match status" value="1"/>
</dbReference>
<dbReference type="InterPro" id="IPR000953">
    <property type="entry name" value="Chromo/chromo_shadow_dom"/>
</dbReference>
<dbReference type="InterPro" id="IPR023780">
    <property type="entry name" value="Chromo_domain"/>
</dbReference>
<dbReference type="Gene3D" id="3.30.420.10">
    <property type="entry name" value="Ribonuclease H-like superfamily/Ribonuclease H"/>
    <property type="match status" value="1"/>
</dbReference>
<feature type="domain" description="Integrase catalytic" evidence="5">
    <location>
        <begin position="363"/>
        <end position="547"/>
    </location>
</feature>
<organism evidence="6 7">
    <name type="scientific">Tetradesmus obliquus</name>
    <name type="common">Green alga</name>
    <name type="synonym">Acutodesmus obliquus</name>
    <dbReference type="NCBI Taxonomy" id="3088"/>
    <lineage>
        <taxon>Eukaryota</taxon>
        <taxon>Viridiplantae</taxon>
        <taxon>Chlorophyta</taxon>
        <taxon>core chlorophytes</taxon>
        <taxon>Chlorophyceae</taxon>
        <taxon>CS clade</taxon>
        <taxon>Sphaeropleales</taxon>
        <taxon>Scenedesmaceae</taxon>
        <taxon>Tetradesmus</taxon>
    </lineage>
</organism>
<evidence type="ECO:0000259" key="4">
    <source>
        <dbReference type="PROSITE" id="PS50878"/>
    </source>
</evidence>
<dbReference type="CDD" id="cd09274">
    <property type="entry name" value="RNase_HI_RT_Ty3"/>
    <property type="match status" value="1"/>
</dbReference>
<evidence type="ECO:0000256" key="1">
    <source>
        <dbReference type="ARBA" id="ARBA00023268"/>
    </source>
</evidence>
<dbReference type="PROSITE" id="PS50878">
    <property type="entry name" value="RT_POL"/>
    <property type="match status" value="1"/>
</dbReference>
<dbReference type="PANTHER" id="PTHR37984:SF5">
    <property type="entry name" value="PROTEIN NYNRIN-LIKE"/>
    <property type="match status" value="1"/>
</dbReference>
<dbReference type="InterPro" id="IPR050951">
    <property type="entry name" value="Retrovirus_Pol_polyprotein"/>
</dbReference>
<evidence type="ECO:0000256" key="2">
    <source>
        <dbReference type="SAM" id="MobiDB-lite"/>
    </source>
</evidence>
<feature type="domain" description="Reverse transcriptase" evidence="4">
    <location>
        <begin position="1"/>
        <end position="152"/>
    </location>
</feature>
<dbReference type="Proteomes" id="UP001244341">
    <property type="component" value="Chromosome 5b"/>
</dbReference>
<dbReference type="InterPro" id="IPR001584">
    <property type="entry name" value="Integrase_cat-core"/>
</dbReference>
<sequence length="757" mass="87438">MCVDYRALNKLTVKNRYPLPRIDELLDRLHGASVFTKLDLQSGYWQIRIAEEDIPKTAFRTRYGHYEWRVMPFGLTNAPATFQALMNDVLRPFLDDFVIVYLDDILIYSKTPEEHLAHVDKVLTALRKARLYARLDKCAFAMKEVTFLGHIVSGEGIKVDPKKVEAVREWPPPRNATEVRSFLGMTGFYRRFIHHYAHKALPLTNLTAGGVKWKWRVDVEAKAFEDLKNTLTSAPVLVTPDPTLPYEVYTDASKFALGAVLLQNQGKGLQPVAYLSRKLNSAERNYPTGDREMLGIYYALQTWRCYLEGASFKVNSDHLNHTWFNKKKDLSRRQAKWMLWMESYYSGTEIEYKQGKDNLSDPLSRRPDLASFISSVTDGSFLDLVRQGYEADPLYREPPPMLTEHGGLWYMHVVTFVDRLSKLVHFAPTTKTVDAPELARIFMETWHKHHGTPKVIISDRDPRFQGHFWQAYFDRLGTHLRFSTAFHPQTDGQSERANRTLEEVLRHFVSPRQDNWDEHLALAEFAINDSVNPSTGYTPFYLAYGQEMQHPIDNAARVNVPAADVQAADIEETIRHAKLKLQEAHARQAQYANRRRKEVTYSVGDKAYLSTANLHLPSSMSRKLTARYLGPFRVEKVINPVTYKLKLPTTMRIHPVFHVSLLKPYKTCEEFTNRQEPTPVQPAVADDNQWYVETLLDKSMRKHRGRRMAHYLVRWKGFGPEDDSWIPHTAIEQSLIDDYEASHHGGRDTGRRAGRRS</sequence>
<dbReference type="PANTHER" id="PTHR37984">
    <property type="entry name" value="PROTEIN CBG26694"/>
    <property type="match status" value="1"/>
</dbReference>
<reference evidence="6 7" key="1">
    <citation type="submission" date="2023-05" db="EMBL/GenBank/DDBJ databases">
        <title>A 100% complete, gapless, phased diploid assembly of the Scenedesmus obliquus UTEX 3031 genome.</title>
        <authorList>
            <person name="Biondi T.C."/>
            <person name="Hanschen E.R."/>
            <person name="Kwon T."/>
            <person name="Eng W."/>
            <person name="Kruse C.P.S."/>
            <person name="Koehler S.I."/>
            <person name="Kunde Y."/>
            <person name="Gleasner C.D."/>
            <person name="You Mak K.T."/>
            <person name="Polle J."/>
            <person name="Hovde B.T."/>
            <person name="Starkenburg S.R."/>
        </authorList>
    </citation>
    <scope>NUCLEOTIDE SEQUENCE [LARGE SCALE GENOMIC DNA]</scope>
    <source>
        <strain evidence="6 7">DOE0152z</strain>
    </source>
</reference>
<dbReference type="SUPFAM" id="SSF54160">
    <property type="entry name" value="Chromo domain-like"/>
    <property type="match status" value="1"/>
</dbReference>
<evidence type="ECO:0000259" key="3">
    <source>
        <dbReference type="PROSITE" id="PS50013"/>
    </source>
</evidence>
<dbReference type="Gene3D" id="2.40.50.40">
    <property type="match status" value="1"/>
</dbReference>
<feature type="compositionally biased region" description="Basic and acidic residues" evidence="2">
    <location>
        <begin position="740"/>
        <end position="751"/>
    </location>
</feature>
<gene>
    <name evidence="6" type="ORF">OEZ85_002888</name>
</gene>
<keyword evidence="1" id="KW-0511">Multifunctional enzyme</keyword>
<dbReference type="InterPro" id="IPR043502">
    <property type="entry name" value="DNA/RNA_pol_sf"/>
</dbReference>
<dbReference type="InterPro" id="IPR056924">
    <property type="entry name" value="SH3_Tf2-1"/>
</dbReference>
<name>A0ABY8TZQ8_TETOB</name>
<evidence type="ECO:0000313" key="6">
    <source>
        <dbReference type="EMBL" id="WIA14359.1"/>
    </source>
</evidence>
<evidence type="ECO:0000313" key="7">
    <source>
        <dbReference type="Proteomes" id="UP001244341"/>
    </source>
</evidence>
<dbReference type="InterPro" id="IPR000477">
    <property type="entry name" value="RT_dom"/>
</dbReference>
<proteinExistence type="predicted"/>
<feature type="domain" description="Chromo" evidence="3">
    <location>
        <begin position="690"/>
        <end position="732"/>
    </location>
</feature>
<dbReference type="InterPro" id="IPR016197">
    <property type="entry name" value="Chromo-like_dom_sf"/>
</dbReference>
<evidence type="ECO:0000259" key="5">
    <source>
        <dbReference type="PROSITE" id="PS50994"/>
    </source>
</evidence>
<dbReference type="InterPro" id="IPR012337">
    <property type="entry name" value="RNaseH-like_sf"/>
</dbReference>
<protein>
    <recommendedName>
        <fullName evidence="8">Reverse transcriptase</fullName>
    </recommendedName>
</protein>
<dbReference type="SUPFAM" id="SSF56672">
    <property type="entry name" value="DNA/RNA polymerases"/>
    <property type="match status" value="1"/>
</dbReference>
<keyword evidence="7" id="KW-1185">Reference proteome</keyword>
<dbReference type="Gene3D" id="3.30.70.270">
    <property type="match status" value="3"/>
</dbReference>
<evidence type="ECO:0008006" key="8">
    <source>
        <dbReference type="Google" id="ProtNLM"/>
    </source>
</evidence>
<feature type="region of interest" description="Disordered" evidence="2">
    <location>
        <begin position="737"/>
        <end position="757"/>
    </location>
</feature>
<dbReference type="Pfam" id="PF00078">
    <property type="entry name" value="RVT_1"/>
    <property type="match status" value="1"/>
</dbReference>
<dbReference type="PROSITE" id="PS50013">
    <property type="entry name" value="CHROMO_2"/>
    <property type="match status" value="1"/>
</dbReference>
<dbReference type="InterPro" id="IPR041577">
    <property type="entry name" value="RT_RNaseH_2"/>
</dbReference>
<dbReference type="InterPro" id="IPR043128">
    <property type="entry name" value="Rev_trsase/Diguanyl_cyclase"/>
</dbReference>
<accession>A0ABY8TZQ8</accession>
<dbReference type="InterPro" id="IPR036397">
    <property type="entry name" value="RNaseH_sf"/>
</dbReference>
<dbReference type="Pfam" id="PF17919">
    <property type="entry name" value="RT_RNaseH_2"/>
    <property type="match status" value="1"/>
</dbReference>
<dbReference type="CDD" id="cd01647">
    <property type="entry name" value="RT_LTR"/>
    <property type="match status" value="1"/>
</dbReference>
<dbReference type="CDD" id="cd00024">
    <property type="entry name" value="CD_CSD"/>
    <property type="match status" value="1"/>
</dbReference>
<dbReference type="Pfam" id="PF00385">
    <property type="entry name" value="Chromo"/>
    <property type="match status" value="1"/>
</dbReference>
<dbReference type="EMBL" id="CP126212">
    <property type="protein sequence ID" value="WIA14359.1"/>
    <property type="molecule type" value="Genomic_DNA"/>
</dbReference>
<dbReference type="SUPFAM" id="SSF53098">
    <property type="entry name" value="Ribonuclease H-like"/>
    <property type="match status" value="1"/>
</dbReference>